<name>Q1MPJ7_LAWIP</name>
<dbReference type="OrthoDB" id="9808461at2"/>
<comment type="subcellular location">
    <subcellularLocation>
        <location evidence="1">Cell membrane</location>
        <topology evidence="1">Multi-pass membrane protein</topology>
    </subcellularLocation>
</comment>
<dbReference type="Pfam" id="PF12704">
    <property type="entry name" value="MacB_PCD"/>
    <property type="match status" value="1"/>
</dbReference>
<dbReference type="RefSeq" id="WP_011527109.1">
    <property type="nucleotide sequence ID" value="NC_008011.1"/>
</dbReference>
<feature type="domain" description="ABC3 transporter permease C-terminal" evidence="8">
    <location>
        <begin position="294"/>
        <end position="420"/>
    </location>
</feature>
<evidence type="ECO:0000259" key="8">
    <source>
        <dbReference type="Pfam" id="PF02687"/>
    </source>
</evidence>
<evidence type="ECO:0000256" key="5">
    <source>
        <dbReference type="ARBA" id="ARBA00022989"/>
    </source>
</evidence>
<dbReference type="AlphaFoldDB" id="Q1MPJ7"/>
<evidence type="ECO:0000313" key="11">
    <source>
        <dbReference type="Proteomes" id="UP000002430"/>
    </source>
</evidence>
<dbReference type="InterPro" id="IPR003838">
    <property type="entry name" value="ABC3_permease_C"/>
</dbReference>
<dbReference type="EMBL" id="AM180252">
    <property type="protein sequence ID" value="CAJ55080.1"/>
    <property type="molecule type" value="Genomic_DNA"/>
</dbReference>
<accession>Q1MPJ7</accession>
<gene>
    <name evidence="10" type="primary">lolC</name>
    <name evidence="10" type="ordered locus">LI1026</name>
</gene>
<feature type="transmembrane region" description="Helical" evidence="7">
    <location>
        <begin position="20"/>
        <end position="46"/>
    </location>
</feature>
<proteinExistence type="inferred from homology"/>
<dbReference type="Proteomes" id="UP000002430">
    <property type="component" value="Chromosome"/>
</dbReference>
<feature type="transmembrane region" description="Helical" evidence="7">
    <location>
        <begin position="338"/>
        <end position="366"/>
    </location>
</feature>
<sequence length="427" mass="46957">MKFELFIALHYLFARRKQAFIYLISLMSILGVAIGVASLVVVLGVYNGFTIDIRDKILGANAHIIITGNFDSPIEEPTSFTQLSTTSMLSQNALIILNKLQQTSAIIGATPFIYAECMISSPHGVKGLILRGIDPSSAQNVISMLSHLTKGNLEDLIPKVLGTPDGIIIGNELAQRLNVTIGSRVNLLSPTGQKTSSGFQPRIRPLIVTGIFHTGMFEYDTSLAFTSLNAARELLGLPHNYISGIEVSIHDVYQANYITNQLQQELGHNFSVRSWMDMNANLFAALKLEKIGMFIILAMVVLIGSFSIVTTLIMLVMEKTRDIAILTSMGATSQMIRRIFILQGTIIGIVGTLLGYLLGITLALLLQKYQFIKLPPGVYTIDHLPVLLNWLDIFIIGTSAMLLCFFATLYPAHQAARLQPIEGLRYE</sequence>
<evidence type="ECO:0000256" key="7">
    <source>
        <dbReference type="SAM" id="Phobius"/>
    </source>
</evidence>
<organism evidence="10 11">
    <name type="scientific">Lawsonia intracellularis (strain PHE/MN1-00)</name>
    <dbReference type="NCBI Taxonomy" id="363253"/>
    <lineage>
        <taxon>Bacteria</taxon>
        <taxon>Pseudomonadati</taxon>
        <taxon>Thermodesulfobacteriota</taxon>
        <taxon>Desulfovibrionia</taxon>
        <taxon>Desulfovibrionales</taxon>
        <taxon>Desulfovibrionaceae</taxon>
        <taxon>Lawsonia</taxon>
    </lineage>
</organism>
<evidence type="ECO:0000256" key="3">
    <source>
        <dbReference type="ARBA" id="ARBA00022475"/>
    </source>
</evidence>
<dbReference type="Pfam" id="PF02687">
    <property type="entry name" value="FtsX"/>
    <property type="match status" value="1"/>
</dbReference>
<dbReference type="KEGG" id="lip:LI1026"/>
<feature type="transmembrane region" description="Helical" evidence="7">
    <location>
        <begin position="386"/>
        <end position="410"/>
    </location>
</feature>
<evidence type="ECO:0000256" key="4">
    <source>
        <dbReference type="ARBA" id="ARBA00022692"/>
    </source>
</evidence>
<keyword evidence="5 7" id="KW-1133">Transmembrane helix</keyword>
<dbReference type="HOGENOM" id="CLU_000604_8_1_7"/>
<dbReference type="InterPro" id="IPR051447">
    <property type="entry name" value="Lipoprotein-release_system"/>
</dbReference>
<feature type="transmembrane region" description="Helical" evidence="7">
    <location>
        <begin position="291"/>
        <end position="317"/>
    </location>
</feature>
<keyword evidence="4 7" id="KW-0812">Transmembrane</keyword>
<dbReference type="PANTHER" id="PTHR30489">
    <property type="entry name" value="LIPOPROTEIN-RELEASING SYSTEM TRANSMEMBRANE PROTEIN LOLE"/>
    <property type="match status" value="1"/>
</dbReference>
<keyword evidence="3" id="KW-1003">Cell membrane</keyword>
<dbReference type="STRING" id="363253.LI1026"/>
<feature type="domain" description="MacB-like periplasmic core" evidence="9">
    <location>
        <begin position="25"/>
        <end position="263"/>
    </location>
</feature>
<comment type="similarity">
    <text evidence="2">Belongs to the ABC-4 integral membrane protein family. LolC/E subfamily.</text>
</comment>
<evidence type="ECO:0000313" key="10">
    <source>
        <dbReference type="EMBL" id="CAJ55080.1"/>
    </source>
</evidence>
<keyword evidence="10" id="KW-0449">Lipoprotein</keyword>
<keyword evidence="6 7" id="KW-0472">Membrane</keyword>
<evidence type="ECO:0000256" key="2">
    <source>
        <dbReference type="ARBA" id="ARBA00005236"/>
    </source>
</evidence>
<dbReference type="GO" id="GO:0044874">
    <property type="term" value="P:lipoprotein localization to outer membrane"/>
    <property type="evidence" value="ECO:0007669"/>
    <property type="project" value="TreeGrafter"/>
</dbReference>
<dbReference type="eggNOG" id="COG4591">
    <property type="taxonomic scope" value="Bacteria"/>
</dbReference>
<protein>
    <submittedName>
        <fullName evidence="10">ABC-type transport system, involved in lipoprotein release, permease component</fullName>
    </submittedName>
</protein>
<evidence type="ECO:0000256" key="6">
    <source>
        <dbReference type="ARBA" id="ARBA00023136"/>
    </source>
</evidence>
<dbReference type="InterPro" id="IPR025857">
    <property type="entry name" value="MacB_PCD"/>
</dbReference>
<dbReference type="PANTHER" id="PTHR30489:SF0">
    <property type="entry name" value="LIPOPROTEIN-RELEASING SYSTEM TRANSMEMBRANE PROTEIN LOLE"/>
    <property type="match status" value="1"/>
</dbReference>
<evidence type="ECO:0000256" key="1">
    <source>
        <dbReference type="ARBA" id="ARBA00004651"/>
    </source>
</evidence>
<reference evidence="10 11" key="1">
    <citation type="submission" date="2005-11" db="EMBL/GenBank/DDBJ databases">
        <title>The complete genome sequence of Lawsonia intracellularis: the causative agent of proliferative enteropathy.</title>
        <authorList>
            <person name="Kaur K."/>
            <person name="Zhang Q."/>
            <person name="Beckler D."/>
            <person name="Munir S."/>
            <person name="Li L."/>
            <person name="Kinsley K."/>
            <person name="Herron L."/>
            <person name="Peterson A."/>
            <person name="May B."/>
            <person name="Singh S."/>
            <person name="Gebhart C."/>
            <person name="Kapur V."/>
        </authorList>
    </citation>
    <scope>NUCLEOTIDE SEQUENCE [LARGE SCALE GENOMIC DNA]</scope>
    <source>
        <strain evidence="10 11">PHE/MN1-00</strain>
    </source>
</reference>
<dbReference type="GO" id="GO:0098797">
    <property type="term" value="C:plasma membrane protein complex"/>
    <property type="evidence" value="ECO:0007669"/>
    <property type="project" value="TreeGrafter"/>
</dbReference>
<evidence type="ECO:0000259" key="9">
    <source>
        <dbReference type="Pfam" id="PF12704"/>
    </source>
</evidence>
<keyword evidence="11" id="KW-1185">Reference proteome</keyword>